<feature type="region of interest" description="Disordered" evidence="2">
    <location>
        <begin position="1"/>
        <end position="35"/>
    </location>
</feature>
<keyword evidence="4" id="KW-1185">Reference proteome</keyword>
<feature type="domain" description="Calponin-homology (CH)" evidence="3">
    <location>
        <begin position="43"/>
        <end position="148"/>
    </location>
</feature>
<dbReference type="InterPro" id="IPR001715">
    <property type="entry name" value="CH_dom"/>
</dbReference>
<dbReference type="AlphaFoldDB" id="A0AAJ7SVC1"/>
<dbReference type="InterPro" id="IPR010441">
    <property type="entry name" value="CH_2"/>
</dbReference>
<dbReference type="FunFam" id="1.10.418.10:FF:000059">
    <property type="entry name" value="RIKEN cDNA 6430531B16 gene"/>
    <property type="match status" value="1"/>
</dbReference>
<dbReference type="Pfam" id="PF06294">
    <property type="entry name" value="CH_2"/>
    <property type="match status" value="1"/>
</dbReference>
<evidence type="ECO:0000256" key="2">
    <source>
        <dbReference type="SAM" id="MobiDB-lite"/>
    </source>
</evidence>
<accession>A0AAJ7SVC1</accession>
<dbReference type="PANTHER" id="PTHR12509">
    <property type="entry name" value="SPERMATOGENESIS-ASSOCIATED 4-RELATED"/>
    <property type="match status" value="1"/>
</dbReference>
<evidence type="ECO:0000313" key="4">
    <source>
        <dbReference type="Proteomes" id="UP001318040"/>
    </source>
</evidence>
<organism evidence="4 5">
    <name type="scientific">Petromyzon marinus</name>
    <name type="common">Sea lamprey</name>
    <dbReference type="NCBI Taxonomy" id="7757"/>
    <lineage>
        <taxon>Eukaryota</taxon>
        <taxon>Metazoa</taxon>
        <taxon>Chordata</taxon>
        <taxon>Craniata</taxon>
        <taxon>Vertebrata</taxon>
        <taxon>Cyclostomata</taxon>
        <taxon>Hyperoartia</taxon>
        <taxon>Petromyzontiformes</taxon>
        <taxon>Petromyzontidae</taxon>
        <taxon>Petromyzon</taxon>
    </lineage>
</organism>
<feature type="coiled-coil region" evidence="1">
    <location>
        <begin position="238"/>
        <end position="272"/>
    </location>
</feature>
<evidence type="ECO:0000256" key="1">
    <source>
        <dbReference type="SAM" id="Coils"/>
    </source>
</evidence>
<protein>
    <submittedName>
        <fullName evidence="5">Sperm flagellar protein 1 isoform X1</fullName>
    </submittedName>
</protein>
<dbReference type="InterPro" id="IPR036872">
    <property type="entry name" value="CH_dom_sf"/>
</dbReference>
<dbReference type="RefSeq" id="XP_032806169.1">
    <property type="nucleotide sequence ID" value="XM_032950278.1"/>
</dbReference>
<keyword evidence="5" id="KW-0966">Cell projection</keyword>
<dbReference type="GO" id="GO:0005930">
    <property type="term" value="C:axoneme"/>
    <property type="evidence" value="ECO:0007669"/>
    <property type="project" value="TreeGrafter"/>
</dbReference>
<dbReference type="CTD" id="25876"/>
<feature type="region of interest" description="Disordered" evidence="2">
    <location>
        <begin position="151"/>
        <end position="220"/>
    </location>
</feature>
<keyword evidence="1" id="KW-0175">Coiled coil</keyword>
<reference evidence="5" key="1">
    <citation type="submission" date="2025-08" db="UniProtKB">
        <authorList>
            <consortium name="RefSeq"/>
        </authorList>
    </citation>
    <scope>IDENTIFICATION</scope>
    <source>
        <tissue evidence="5">Sperm</tissue>
    </source>
</reference>
<name>A0AAJ7SVC1_PETMA</name>
<dbReference type="Gene3D" id="1.10.418.10">
    <property type="entry name" value="Calponin-like domain"/>
    <property type="match status" value="1"/>
</dbReference>
<evidence type="ECO:0000259" key="3">
    <source>
        <dbReference type="PROSITE" id="PS50021"/>
    </source>
</evidence>
<dbReference type="KEGG" id="pmrn:116940445"/>
<dbReference type="PROSITE" id="PS50021">
    <property type="entry name" value="CH"/>
    <property type="match status" value="1"/>
</dbReference>
<keyword evidence="5" id="KW-0282">Flagellum</keyword>
<dbReference type="GO" id="GO:0051493">
    <property type="term" value="P:regulation of cytoskeleton organization"/>
    <property type="evidence" value="ECO:0007669"/>
    <property type="project" value="TreeGrafter"/>
</dbReference>
<proteinExistence type="predicted"/>
<dbReference type="Proteomes" id="UP001318040">
    <property type="component" value="Chromosome 9"/>
</dbReference>
<sequence>MATMSQQQRQRRPGGCALPGQQGSSSSSSLSSGLMVPEGGLDEEALQELYAWIDTVPLSRPKRNIARDFSDGVMVAELVKHFFPRIVEMHNYIPANSVQQKLSNWNTLNRKVLSKLCGMHVPVDVVRSVTGCSPGVVELVLHSLRLKLQEKTQEKQQRRQQQQHHHHQQGKGPMKNGQDVEYYSTNMQSPARSPHVQRGAGGTSNPANHQSPGAGPDTLQARLDPEARLLLQERDQALRAAQETVLLLQAKVQRLEQLVQIKDARIAELTKTPPPAPDRRPAKR</sequence>
<dbReference type="PANTHER" id="PTHR12509:SF9">
    <property type="entry name" value="SPERM FLAGELLAR PROTEIN 1 ISOFORM X1"/>
    <property type="match status" value="1"/>
</dbReference>
<dbReference type="InterPro" id="IPR052111">
    <property type="entry name" value="Spermatogenesis_Ciliary_MAP"/>
</dbReference>
<dbReference type="SUPFAM" id="SSF47576">
    <property type="entry name" value="Calponin-homology domain, CH-domain"/>
    <property type="match status" value="1"/>
</dbReference>
<gene>
    <name evidence="5" type="primary">SPEF1</name>
</gene>
<dbReference type="GO" id="GO:0008017">
    <property type="term" value="F:microtubule binding"/>
    <property type="evidence" value="ECO:0007669"/>
    <property type="project" value="TreeGrafter"/>
</dbReference>
<keyword evidence="5" id="KW-0969">Cilium</keyword>
<feature type="compositionally biased region" description="Low complexity" evidence="2">
    <location>
        <begin position="20"/>
        <end position="34"/>
    </location>
</feature>
<evidence type="ECO:0000313" key="5">
    <source>
        <dbReference type="RefSeq" id="XP_032806169.1"/>
    </source>
</evidence>